<organism evidence="1 2">
    <name type="scientific">Ferrovibrio xuzhouensis</name>
    <dbReference type="NCBI Taxonomy" id="1576914"/>
    <lineage>
        <taxon>Bacteria</taxon>
        <taxon>Pseudomonadati</taxon>
        <taxon>Pseudomonadota</taxon>
        <taxon>Alphaproteobacteria</taxon>
        <taxon>Rhodospirillales</taxon>
        <taxon>Rhodospirillaceae</taxon>
        <taxon>Ferrovibrio</taxon>
    </lineage>
</organism>
<keyword evidence="2" id="KW-1185">Reference proteome</keyword>
<dbReference type="RefSeq" id="WP_379721979.1">
    <property type="nucleotide sequence ID" value="NZ_JBHRYJ010000001.1"/>
</dbReference>
<dbReference type="Proteomes" id="UP001595711">
    <property type="component" value="Unassembled WGS sequence"/>
</dbReference>
<evidence type="ECO:0000313" key="2">
    <source>
        <dbReference type="Proteomes" id="UP001595711"/>
    </source>
</evidence>
<protein>
    <submittedName>
        <fullName evidence="1">Phage GP46 family protein</fullName>
    </submittedName>
</protein>
<dbReference type="Pfam" id="PF07409">
    <property type="entry name" value="GP46"/>
    <property type="match status" value="1"/>
</dbReference>
<dbReference type="InterPro" id="IPR010877">
    <property type="entry name" value="Phage_Mu_Gp46"/>
</dbReference>
<accession>A0ABV7VEQ4</accession>
<gene>
    <name evidence="1" type="ORF">ACFOOQ_03800</name>
</gene>
<comment type="caution">
    <text evidence="1">The sequence shown here is derived from an EMBL/GenBank/DDBJ whole genome shotgun (WGS) entry which is preliminary data.</text>
</comment>
<proteinExistence type="predicted"/>
<name>A0ABV7VEQ4_9PROT</name>
<evidence type="ECO:0000313" key="1">
    <source>
        <dbReference type="EMBL" id="MFC3674653.1"/>
    </source>
</evidence>
<sequence length="150" mass="16613">MDRLGLLFDLTALAGDIKVEVTGAGLTDRLREAVLISLFTWRQADPSDPLPDGDRRGWWGDSFPAVPGDRIGSRLWLLVREKIVPSTLVRARQYTEEALAWLVTDGLARSVFITVERIGIEAIGIGAEIEEIDGAVSRLDIQFPWEILNG</sequence>
<dbReference type="EMBL" id="JBHRYJ010000001">
    <property type="protein sequence ID" value="MFC3674653.1"/>
    <property type="molecule type" value="Genomic_DNA"/>
</dbReference>
<reference evidence="2" key="1">
    <citation type="journal article" date="2019" name="Int. J. Syst. Evol. Microbiol.">
        <title>The Global Catalogue of Microorganisms (GCM) 10K type strain sequencing project: providing services to taxonomists for standard genome sequencing and annotation.</title>
        <authorList>
            <consortium name="The Broad Institute Genomics Platform"/>
            <consortium name="The Broad Institute Genome Sequencing Center for Infectious Disease"/>
            <person name="Wu L."/>
            <person name="Ma J."/>
        </authorList>
    </citation>
    <scope>NUCLEOTIDE SEQUENCE [LARGE SCALE GENOMIC DNA]</scope>
    <source>
        <strain evidence="2">KCTC 42182</strain>
    </source>
</reference>